<comment type="catalytic activity">
    <reaction evidence="17">
        <text>prostaglandin A1 + NAD(+) = 15-oxo-prostaglandin A1 + NADH + H(+)</text>
        <dbReference type="Rhea" id="RHEA:41263"/>
        <dbReference type="ChEBI" id="CHEBI:15378"/>
        <dbReference type="ChEBI" id="CHEBI:57398"/>
        <dbReference type="ChEBI" id="CHEBI:57540"/>
        <dbReference type="ChEBI" id="CHEBI:57945"/>
        <dbReference type="ChEBI" id="CHEBI:85072"/>
    </reaction>
    <physiologicalReaction direction="left-to-right" evidence="17">
        <dbReference type="Rhea" id="RHEA:41264"/>
    </physiologicalReaction>
</comment>
<comment type="catalytic activity">
    <reaction evidence="15">
        <text>resolvin D2 + NAD(+) = 7-oxoresolvin D2 + NADH + H(+)</text>
        <dbReference type="Rhea" id="RHEA:53584"/>
        <dbReference type="ChEBI" id="CHEBI:15378"/>
        <dbReference type="ChEBI" id="CHEBI:57540"/>
        <dbReference type="ChEBI" id="CHEBI:57945"/>
        <dbReference type="ChEBI" id="CHEBI:133367"/>
        <dbReference type="ChEBI" id="CHEBI:137497"/>
    </reaction>
    <physiologicalReaction direction="left-to-right" evidence="15">
        <dbReference type="Rhea" id="RHEA:53585"/>
    </physiologicalReaction>
</comment>
<dbReference type="PANTHER" id="PTHR44229">
    <property type="entry name" value="15-HYDROXYPROSTAGLANDIN DEHYDROGENASE [NAD(+)]"/>
    <property type="match status" value="1"/>
</dbReference>
<dbReference type="PRINTS" id="PR00081">
    <property type="entry name" value="GDHRDH"/>
</dbReference>
<feature type="non-terminal residue" evidence="23">
    <location>
        <position position="131"/>
    </location>
</feature>
<evidence type="ECO:0000256" key="10">
    <source>
        <dbReference type="ARBA" id="ARBA00047672"/>
    </source>
</evidence>
<accession>A0ABM0LY46</accession>
<evidence type="ECO:0000256" key="19">
    <source>
        <dbReference type="ARBA" id="ARBA00048921"/>
    </source>
</evidence>
<evidence type="ECO:0000313" key="22">
    <source>
        <dbReference type="Proteomes" id="UP000694865"/>
    </source>
</evidence>
<comment type="catalytic activity">
    <reaction evidence="11">
        <text>14-hydroxy-(4Z,7Z,10Z,12E,16Z,19Z)-docosahexaenoate + NAD(+) = 14-oxo-(4Z,7Z,10Z,12E,16Z,19Z)-docosahexaenoate + NADH + H(+)</text>
        <dbReference type="Rhea" id="RHEA:48952"/>
        <dbReference type="ChEBI" id="CHEBI:15378"/>
        <dbReference type="ChEBI" id="CHEBI:57540"/>
        <dbReference type="ChEBI" id="CHEBI:57945"/>
        <dbReference type="ChEBI" id="CHEBI:90866"/>
        <dbReference type="ChEBI" id="CHEBI:90867"/>
    </reaction>
    <physiologicalReaction direction="left-to-right" evidence="11">
        <dbReference type="Rhea" id="RHEA:48953"/>
    </physiologicalReaction>
</comment>
<comment type="catalytic activity">
    <reaction evidence="18">
        <text>prostaglandin E2 + NAD(+) = 15-oxoprostaglandin E2 + NADH + H(+)</text>
        <dbReference type="Rhea" id="RHEA:11876"/>
        <dbReference type="ChEBI" id="CHEBI:15378"/>
        <dbReference type="ChEBI" id="CHEBI:57400"/>
        <dbReference type="ChEBI" id="CHEBI:57540"/>
        <dbReference type="ChEBI" id="CHEBI:57945"/>
        <dbReference type="ChEBI" id="CHEBI:606564"/>
        <dbReference type="EC" id="1.1.1.141"/>
    </reaction>
    <physiologicalReaction direction="left-to-right" evidence="18">
        <dbReference type="Rhea" id="RHEA:11877"/>
    </physiologicalReaction>
</comment>
<proteinExistence type="inferred from homology"/>
<dbReference type="RefSeq" id="XP_006812687.1">
    <property type="nucleotide sequence ID" value="XM_006812624.1"/>
</dbReference>
<organism evidence="22 23">
    <name type="scientific">Saccoglossus kowalevskii</name>
    <name type="common">Acorn worm</name>
    <dbReference type="NCBI Taxonomy" id="10224"/>
    <lineage>
        <taxon>Eukaryota</taxon>
        <taxon>Metazoa</taxon>
        <taxon>Hemichordata</taxon>
        <taxon>Enteropneusta</taxon>
        <taxon>Harrimaniidae</taxon>
        <taxon>Saccoglossus</taxon>
    </lineage>
</organism>
<evidence type="ECO:0000256" key="20">
    <source>
        <dbReference type="ARBA" id="ARBA00049151"/>
    </source>
</evidence>
<comment type="catalytic activity">
    <reaction evidence="14">
        <text>resolvin D1 + NAD(+) = 17-oxoresolvin D1 + NADH + H(+)</text>
        <dbReference type="Rhea" id="RHEA:50128"/>
        <dbReference type="ChEBI" id="CHEBI:15378"/>
        <dbReference type="ChEBI" id="CHEBI:57540"/>
        <dbReference type="ChEBI" id="CHEBI:57945"/>
        <dbReference type="ChEBI" id="CHEBI:132079"/>
        <dbReference type="ChEBI" id="CHEBI:132081"/>
    </reaction>
    <physiologicalReaction direction="left-to-right" evidence="14">
        <dbReference type="Rhea" id="RHEA:50129"/>
    </physiologicalReaction>
</comment>
<protein>
    <recommendedName>
        <fullName evidence="5">15-hydroxyprostaglandin dehydrogenase [NAD(+)]</fullName>
        <ecNumber evidence="3">1.1.1.141</ecNumber>
        <ecNumber evidence="4">1.1.1.232</ecNumber>
    </recommendedName>
    <alternativeName>
        <fullName evidence="7">Eicosanoid/docosanoid dehydrogenase [NAD(+)]</fullName>
    </alternativeName>
    <alternativeName>
        <fullName evidence="6">Prostaglandin dehydrogenase 1</fullName>
    </alternativeName>
</protein>
<evidence type="ECO:0000256" key="1">
    <source>
        <dbReference type="ARBA" id="ARBA00006484"/>
    </source>
</evidence>
<evidence type="ECO:0000256" key="8">
    <source>
        <dbReference type="ARBA" id="ARBA00045705"/>
    </source>
</evidence>
<comment type="catalytic activity">
    <reaction evidence="10">
        <text>resolvin D1 + NAD(+) = 8-oxoresolvin D1 + NADH + H(+)</text>
        <dbReference type="Rhea" id="RHEA:50124"/>
        <dbReference type="ChEBI" id="CHEBI:15378"/>
        <dbReference type="ChEBI" id="CHEBI:57540"/>
        <dbReference type="ChEBI" id="CHEBI:57945"/>
        <dbReference type="ChEBI" id="CHEBI:132079"/>
        <dbReference type="ChEBI" id="CHEBI:132080"/>
    </reaction>
    <physiologicalReaction direction="left-to-right" evidence="10">
        <dbReference type="Rhea" id="RHEA:50125"/>
    </physiologicalReaction>
</comment>
<dbReference type="PROSITE" id="PS00061">
    <property type="entry name" value="ADH_SHORT"/>
    <property type="match status" value="1"/>
</dbReference>
<comment type="catalytic activity">
    <reaction evidence="16">
        <text>lipoxin A4 + NAD(+) = 15-oxo-(5S,6R)-dihydroxy-(7E,9E,11Z,13E)-eicosatetraenoate + NADH + H(+)</text>
        <dbReference type="Rhea" id="RHEA:41572"/>
        <dbReference type="ChEBI" id="CHEBI:15378"/>
        <dbReference type="ChEBI" id="CHEBI:57540"/>
        <dbReference type="ChEBI" id="CHEBI:57945"/>
        <dbReference type="ChEBI" id="CHEBI:67026"/>
        <dbReference type="ChEBI" id="CHEBI:78311"/>
    </reaction>
    <physiologicalReaction direction="left-to-right" evidence="16">
        <dbReference type="Rhea" id="RHEA:41573"/>
    </physiologicalReaction>
</comment>
<sequence length="131" mass="13912">MASYTSVPYMGKMHGNHGGIIINVSSLAGVIGGNSLAPVYTASKFGVVGFSRAACNERLMAENGINICVICPWVVETRIKVISRQPDDVNSIYLNSRTIMPAEVANAVVGMIEDNCNGSVKLLMPGRAPIE</sequence>
<keyword evidence="2" id="KW-0560">Oxidoreductase</keyword>
<dbReference type="GeneID" id="102807748"/>
<dbReference type="InterPro" id="IPR036291">
    <property type="entry name" value="NAD(P)-bd_dom_sf"/>
</dbReference>
<evidence type="ECO:0000256" key="14">
    <source>
        <dbReference type="ARBA" id="ARBA00048170"/>
    </source>
</evidence>
<evidence type="ECO:0000256" key="21">
    <source>
        <dbReference type="ARBA" id="ARBA00049188"/>
    </source>
</evidence>
<dbReference type="PRINTS" id="PR00080">
    <property type="entry name" value="SDRFAMILY"/>
</dbReference>
<dbReference type="InterPro" id="IPR020904">
    <property type="entry name" value="Sc_DH/Rdtase_CS"/>
</dbReference>
<evidence type="ECO:0000256" key="5">
    <source>
        <dbReference type="ARBA" id="ARBA00040276"/>
    </source>
</evidence>
<dbReference type="Gene3D" id="3.40.50.720">
    <property type="entry name" value="NAD(P)-binding Rossmann-like Domain"/>
    <property type="match status" value="1"/>
</dbReference>
<evidence type="ECO:0000256" key="17">
    <source>
        <dbReference type="ARBA" id="ARBA00048611"/>
    </source>
</evidence>
<evidence type="ECO:0000256" key="7">
    <source>
        <dbReference type="ARBA" id="ARBA00042026"/>
    </source>
</evidence>
<keyword evidence="22" id="KW-1185">Reference proteome</keyword>
<evidence type="ECO:0000256" key="13">
    <source>
        <dbReference type="ARBA" id="ARBA00048144"/>
    </source>
</evidence>
<evidence type="ECO:0000256" key="9">
    <source>
        <dbReference type="ARBA" id="ARBA00047325"/>
    </source>
</evidence>
<comment type="catalytic activity">
    <reaction evidence="21">
        <text>resolvin E1 + NAD(+) = 18-oxo-resolvin E1 + NADH + H(+)</text>
        <dbReference type="Rhea" id="RHEA:49244"/>
        <dbReference type="ChEBI" id="CHEBI:15378"/>
        <dbReference type="ChEBI" id="CHEBI:57540"/>
        <dbReference type="ChEBI" id="CHEBI:57945"/>
        <dbReference type="ChEBI" id="CHEBI:91000"/>
        <dbReference type="ChEBI" id="CHEBI:91001"/>
    </reaction>
    <physiologicalReaction direction="left-to-right" evidence="21">
        <dbReference type="Rhea" id="RHEA:49245"/>
    </physiologicalReaction>
</comment>
<evidence type="ECO:0000256" key="16">
    <source>
        <dbReference type="ARBA" id="ARBA00048535"/>
    </source>
</evidence>
<dbReference type="EC" id="1.1.1.232" evidence="4"/>
<reference evidence="23" key="1">
    <citation type="submission" date="2025-08" db="UniProtKB">
        <authorList>
            <consortium name="RefSeq"/>
        </authorList>
    </citation>
    <scope>IDENTIFICATION</scope>
    <source>
        <tissue evidence="23">Testes</tissue>
    </source>
</reference>
<gene>
    <name evidence="23" type="primary">LOC102807748</name>
</gene>
<name>A0ABM0LY46_SACKO</name>
<comment type="catalytic activity">
    <reaction evidence="13">
        <text>(11R)-hydroxy-(5Z,8Z,12E,14Z)-eicosatetraenoate + NAD(+) = 11-oxo-(5Z,8Z,12E,14Z)-eicosatetraenoate + NADH + H(+)</text>
        <dbReference type="Rhea" id="RHEA:48640"/>
        <dbReference type="ChEBI" id="CHEBI:15378"/>
        <dbReference type="ChEBI" id="CHEBI:57540"/>
        <dbReference type="ChEBI" id="CHEBI:57945"/>
        <dbReference type="ChEBI" id="CHEBI:78836"/>
        <dbReference type="ChEBI" id="CHEBI:90697"/>
    </reaction>
    <physiologicalReaction direction="left-to-right" evidence="13">
        <dbReference type="Rhea" id="RHEA:48641"/>
    </physiologicalReaction>
</comment>
<comment type="function">
    <text evidence="8">Catalyzes the NAD-dependent dehydrogenation (oxidation) of a broad array of hydroxylated polyunsaturated fatty acids (mainly eicosanoids and docosanoids, including prostaglandins, lipoxins and resolvins), yielding their corresponding keto (oxo) metabolites. Decreases the levels of the pro-proliferative prostaglandins such as prostaglandin E2 (whose activity is increased in cancer because of an increase in the expression of cyclooxygenase 2) and generates oxo-fatty acid products that can profoundly influence cell function by abrogating pro-inflammatory cytokine expression. Converts resolvins E1, D1 and D2 to their oxo products, which represents a mode of resolvin inactivation. Resolvin E1 plays important roles during the resolution phase of acute inflammation, while resolvins D1 and D2 have a unique role in obesity-induced adipose inflammation.</text>
</comment>
<evidence type="ECO:0000256" key="15">
    <source>
        <dbReference type="ARBA" id="ARBA00048393"/>
    </source>
</evidence>
<evidence type="ECO:0000256" key="12">
    <source>
        <dbReference type="ARBA" id="ARBA00048140"/>
    </source>
</evidence>
<comment type="catalytic activity">
    <reaction evidence="12">
        <text>15-oxo-(5S,6R)-dihydroxy-(7E,9E,11Z)-eicosatrienoate + NADH + H(+) = (5S,6R,15S)-trihydroxy-(7E,9E,11Z)-eicosatrienoate + NAD(+)</text>
        <dbReference type="Rhea" id="RHEA:41596"/>
        <dbReference type="ChEBI" id="CHEBI:15378"/>
        <dbReference type="ChEBI" id="CHEBI:57540"/>
        <dbReference type="ChEBI" id="CHEBI:57945"/>
        <dbReference type="ChEBI" id="CHEBI:78325"/>
        <dbReference type="ChEBI" id="CHEBI:78329"/>
    </reaction>
    <physiologicalReaction direction="left-to-right" evidence="12">
        <dbReference type="Rhea" id="RHEA:41597"/>
    </physiologicalReaction>
</comment>
<evidence type="ECO:0000256" key="18">
    <source>
        <dbReference type="ARBA" id="ARBA00048739"/>
    </source>
</evidence>
<comment type="catalytic activity">
    <reaction evidence="19">
        <text>resolvin D2 + NAD(+) = 16-oxoresolvin D2 + NADH + H(+)</text>
        <dbReference type="Rhea" id="RHEA:53588"/>
        <dbReference type="ChEBI" id="CHEBI:15378"/>
        <dbReference type="ChEBI" id="CHEBI:57540"/>
        <dbReference type="ChEBI" id="CHEBI:57945"/>
        <dbReference type="ChEBI" id="CHEBI:133367"/>
        <dbReference type="ChEBI" id="CHEBI:137498"/>
    </reaction>
    <physiologicalReaction direction="left-to-right" evidence="19">
        <dbReference type="Rhea" id="RHEA:53589"/>
    </physiologicalReaction>
</comment>
<evidence type="ECO:0000256" key="4">
    <source>
        <dbReference type="ARBA" id="ARBA00039060"/>
    </source>
</evidence>
<dbReference type="Pfam" id="PF00106">
    <property type="entry name" value="adh_short"/>
    <property type="match status" value="1"/>
</dbReference>
<dbReference type="Proteomes" id="UP000694865">
    <property type="component" value="Unplaced"/>
</dbReference>
<evidence type="ECO:0000256" key="3">
    <source>
        <dbReference type="ARBA" id="ARBA00038968"/>
    </source>
</evidence>
<evidence type="ECO:0000256" key="6">
    <source>
        <dbReference type="ARBA" id="ARBA00041812"/>
    </source>
</evidence>
<dbReference type="SUPFAM" id="SSF51735">
    <property type="entry name" value="NAD(P)-binding Rossmann-fold domains"/>
    <property type="match status" value="1"/>
</dbReference>
<evidence type="ECO:0000256" key="2">
    <source>
        <dbReference type="ARBA" id="ARBA00023002"/>
    </source>
</evidence>
<dbReference type="EC" id="1.1.1.141" evidence="3"/>
<comment type="similarity">
    <text evidence="1">Belongs to the short-chain dehydrogenases/reductases (SDR) family.</text>
</comment>
<comment type="catalytic activity">
    <reaction evidence="20">
        <text>(15S)-hydroxy-(5Z,8Z,11Z,13E)-eicosatetraenoate + NAD(+) = 15-oxo-(5Z,8Z,11Z,13E)-eicosatetraenoate + NADH + H(+)</text>
        <dbReference type="Rhea" id="RHEA:23260"/>
        <dbReference type="ChEBI" id="CHEBI:15378"/>
        <dbReference type="ChEBI" id="CHEBI:57409"/>
        <dbReference type="ChEBI" id="CHEBI:57410"/>
        <dbReference type="ChEBI" id="CHEBI:57540"/>
        <dbReference type="ChEBI" id="CHEBI:57945"/>
        <dbReference type="EC" id="1.1.1.232"/>
    </reaction>
    <physiologicalReaction direction="left-to-right" evidence="20">
        <dbReference type="Rhea" id="RHEA:23261"/>
    </physiologicalReaction>
</comment>
<dbReference type="InterPro" id="IPR002347">
    <property type="entry name" value="SDR_fam"/>
</dbReference>
<comment type="catalytic activity">
    <reaction evidence="9">
        <text>prostaglandin E1 + NAD(+) = 15-oxoprostaglandin E1 + NADH + H(+)</text>
        <dbReference type="Rhea" id="RHEA:16477"/>
        <dbReference type="ChEBI" id="CHEBI:15378"/>
        <dbReference type="ChEBI" id="CHEBI:57397"/>
        <dbReference type="ChEBI" id="CHEBI:57401"/>
        <dbReference type="ChEBI" id="CHEBI:57540"/>
        <dbReference type="ChEBI" id="CHEBI:57945"/>
    </reaction>
    <physiologicalReaction direction="left-to-right" evidence="9">
        <dbReference type="Rhea" id="RHEA:16478"/>
    </physiologicalReaction>
</comment>
<evidence type="ECO:0000313" key="23">
    <source>
        <dbReference type="RefSeq" id="XP_006812687.1"/>
    </source>
</evidence>
<evidence type="ECO:0000256" key="11">
    <source>
        <dbReference type="ARBA" id="ARBA00048008"/>
    </source>
</evidence>
<dbReference type="PANTHER" id="PTHR44229:SF4">
    <property type="entry name" value="15-HYDROXYPROSTAGLANDIN DEHYDROGENASE [NAD(+)]"/>
    <property type="match status" value="1"/>
</dbReference>